<name>A0AB34GYM6_ESCRO</name>
<gene>
    <name evidence="1" type="ORF">J1605_007203</name>
</gene>
<keyword evidence="2" id="KW-1185">Reference proteome</keyword>
<accession>A0AB34GYM6</accession>
<comment type="caution">
    <text evidence="1">The sequence shown here is derived from an EMBL/GenBank/DDBJ whole genome shotgun (WGS) entry which is preliminary data.</text>
</comment>
<evidence type="ECO:0000313" key="1">
    <source>
        <dbReference type="EMBL" id="KAJ8785606.1"/>
    </source>
</evidence>
<reference evidence="1 2" key="1">
    <citation type="submission" date="2022-11" db="EMBL/GenBank/DDBJ databases">
        <title>Whole genome sequence of Eschrichtius robustus ER-17-0199.</title>
        <authorList>
            <person name="Bruniche-Olsen A."/>
            <person name="Black A.N."/>
            <person name="Fields C.J."/>
            <person name="Walden K."/>
            <person name="Dewoody J.A."/>
        </authorList>
    </citation>
    <scope>NUCLEOTIDE SEQUENCE [LARGE SCALE GENOMIC DNA]</scope>
    <source>
        <strain evidence="1">ER-17-0199</strain>
        <tissue evidence="1">Blubber</tissue>
    </source>
</reference>
<organism evidence="1 2">
    <name type="scientific">Eschrichtius robustus</name>
    <name type="common">California gray whale</name>
    <name type="synonym">Eschrichtius gibbosus</name>
    <dbReference type="NCBI Taxonomy" id="9764"/>
    <lineage>
        <taxon>Eukaryota</taxon>
        <taxon>Metazoa</taxon>
        <taxon>Chordata</taxon>
        <taxon>Craniata</taxon>
        <taxon>Vertebrata</taxon>
        <taxon>Euteleostomi</taxon>
        <taxon>Mammalia</taxon>
        <taxon>Eutheria</taxon>
        <taxon>Laurasiatheria</taxon>
        <taxon>Artiodactyla</taxon>
        <taxon>Whippomorpha</taxon>
        <taxon>Cetacea</taxon>
        <taxon>Mysticeti</taxon>
        <taxon>Eschrichtiidae</taxon>
        <taxon>Eschrichtius</taxon>
    </lineage>
</organism>
<proteinExistence type="predicted"/>
<dbReference type="EMBL" id="JAIQCJ010002014">
    <property type="protein sequence ID" value="KAJ8785606.1"/>
    <property type="molecule type" value="Genomic_DNA"/>
</dbReference>
<sequence>MLEQPWGISPLLYLISLELIEEEKVLLSSSLDRTVHLWSTDGEYFGKDRPTWPAAQSRFRASGGASIGSWILRGQVYYLKRPLTLSPEDAILEVKEDTRGWDAFCSDRATSQVLSLELRGCHYCPPSCLRQDHLAVPPTGVQCSPCDLLRGWAGGQGLGLPKLGVSGVPPSPCTVAWVLQRSRASEYCLSLQFCEEFCSPDPDTRLPESQSPRQL</sequence>
<protein>
    <submittedName>
        <fullName evidence="1">Uncharacterized protein</fullName>
    </submittedName>
</protein>
<dbReference type="AlphaFoldDB" id="A0AB34GYM6"/>
<evidence type="ECO:0000313" key="2">
    <source>
        <dbReference type="Proteomes" id="UP001159641"/>
    </source>
</evidence>
<dbReference type="Proteomes" id="UP001159641">
    <property type="component" value="Unassembled WGS sequence"/>
</dbReference>